<proteinExistence type="predicted"/>
<sequence>YRGDGLNLYAYCANNPVSYVDPSGNICETAANRIMDKVAQGQAEKKEQRQLESYLRNKQNKGGLTSQEQEVAKKLGVSGGNEGSGGNHGVDTDSFYIDDWTGYPDAPKPEGSFKILEGSEYDTARKLANNTNAKLHRQYSHLDGVQIHEMHPVKFGGSPTDIDNKIALTQKEHAQYTKFWNKILREQKGKKK</sequence>
<evidence type="ECO:0000313" key="1">
    <source>
        <dbReference type="EMBL" id="PXV84105.1"/>
    </source>
</evidence>
<gene>
    <name evidence="1" type="ORF">C8E03_1371</name>
</gene>
<organism evidence="1 2">
    <name type="scientific">Lachnotalea glycerini</name>
    <dbReference type="NCBI Taxonomy" id="1763509"/>
    <lineage>
        <taxon>Bacteria</taxon>
        <taxon>Bacillati</taxon>
        <taxon>Bacillota</taxon>
        <taxon>Clostridia</taxon>
        <taxon>Lachnospirales</taxon>
        <taxon>Lachnospiraceae</taxon>
        <taxon>Lachnotalea</taxon>
    </lineage>
</organism>
<name>A0A318EFY8_9FIRM</name>
<evidence type="ECO:0000313" key="2">
    <source>
        <dbReference type="Proteomes" id="UP000247523"/>
    </source>
</evidence>
<protein>
    <submittedName>
        <fullName evidence="1">RHS repeat-associated protein</fullName>
    </submittedName>
</protein>
<accession>A0A318EFY8</accession>
<dbReference type="EMBL" id="QICS01000037">
    <property type="protein sequence ID" value="PXV84105.1"/>
    <property type="molecule type" value="Genomic_DNA"/>
</dbReference>
<reference evidence="1 2" key="1">
    <citation type="submission" date="2018-05" db="EMBL/GenBank/DDBJ databases">
        <title>Genomic Encyclopedia of Type Strains, Phase IV (KMG-IV): sequencing the most valuable type-strain genomes for metagenomic binning, comparative biology and taxonomic classification.</title>
        <authorList>
            <person name="Goeker M."/>
        </authorList>
    </citation>
    <scope>NUCLEOTIDE SEQUENCE [LARGE SCALE GENOMIC DNA]</scope>
    <source>
        <strain evidence="1 2">DSM 28816</strain>
    </source>
</reference>
<comment type="caution">
    <text evidence="1">The sequence shown here is derived from an EMBL/GenBank/DDBJ whole genome shotgun (WGS) entry which is preliminary data.</text>
</comment>
<dbReference type="Proteomes" id="UP000247523">
    <property type="component" value="Unassembled WGS sequence"/>
</dbReference>
<dbReference type="Gene3D" id="2.180.10.10">
    <property type="entry name" value="RHS repeat-associated core"/>
    <property type="match status" value="1"/>
</dbReference>
<feature type="non-terminal residue" evidence="1">
    <location>
        <position position="1"/>
    </location>
</feature>
<dbReference type="AlphaFoldDB" id="A0A318EFY8"/>